<protein>
    <submittedName>
        <fullName evidence="1">Unannotated protein</fullName>
    </submittedName>
</protein>
<dbReference type="EMBL" id="CAEZSK010000115">
    <property type="protein sequence ID" value="CAB4543656.1"/>
    <property type="molecule type" value="Genomic_DNA"/>
</dbReference>
<evidence type="ECO:0000313" key="1">
    <source>
        <dbReference type="EMBL" id="CAB4543656.1"/>
    </source>
</evidence>
<proteinExistence type="predicted"/>
<accession>A0A6J6BXP3</accession>
<gene>
    <name evidence="1" type="ORF">UFOPK1419_00755</name>
</gene>
<reference evidence="1" key="1">
    <citation type="submission" date="2020-05" db="EMBL/GenBank/DDBJ databases">
        <authorList>
            <person name="Chiriac C."/>
            <person name="Salcher M."/>
            <person name="Ghai R."/>
            <person name="Kavagutti S V."/>
        </authorList>
    </citation>
    <scope>NUCLEOTIDE SEQUENCE</scope>
</reference>
<dbReference type="AlphaFoldDB" id="A0A6J6BXP3"/>
<name>A0A6J6BXP3_9ZZZZ</name>
<sequence length="155" mass="16296">MDISRIPVTAISSVRGIGVADMAKTSTVVRIFLSDSFCSTPKRCSSSTTTRPRSLKTTSCDNKRCVPITTSTLPAVSSAKISLDSFAVLKRESPATRIGKPAYLSAKVLACCCTSKVVGTKTATCLPSCTALNAARIAISVLPYPTSPQMMRSIG</sequence>
<organism evidence="1">
    <name type="scientific">freshwater metagenome</name>
    <dbReference type="NCBI Taxonomy" id="449393"/>
    <lineage>
        <taxon>unclassified sequences</taxon>
        <taxon>metagenomes</taxon>
        <taxon>ecological metagenomes</taxon>
    </lineage>
</organism>